<reference evidence="1 2" key="2">
    <citation type="submission" date="2008-10" db="EMBL/GenBank/DDBJ databases">
        <authorList>
            <person name="Fulton L."/>
            <person name="Clifton S."/>
            <person name="Fulton B."/>
            <person name="Xu J."/>
            <person name="Minx P."/>
            <person name="Pepin K.H."/>
            <person name="Johnson M."/>
            <person name="Thiruvilangam P."/>
            <person name="Bhonagiri V."/>
            <person name="Nash W.E."/>
            <person name="Mardis E.R."/>
            <person name="Wilson R.K."/>
        </authorList>
    </citation>
    <scope>NUCLEOTIDE SEQUENCE [LARGE SCALE GENOMIC DNA]</scope>
    <source>
        <strain evidence="1 2">DSM 17855</strain>
    </source>
</reference>
<protein>
    <submittedName>
        <fullName evidence="1">Uncharacterized protein</fullName>
    </submittedName>
</protein>
<evidence type="ECO:0000313" key="2">
    <source>
        <dbReference type="Proteomes" id="UP000004849"/>
    </source>
</evidence>
<accession>B6W0Z2</accession>
<dbReference type="EMBL" id="ABWZ01000067">
    <property type="protein sequence ID" value="EEB24338.1"/>
    <property type="molecule type" value="Genomic_DNA"/>
</dbReference>
<sequence>MLSFTSLFVEKREKRRILKQIFIHLYTYCSVKQRFRILCKKQKVRTWI</sequence>
<dbReference type="Proteomes" id="UP000004849">
    <property type="component" value="Unassembled WGS sequence"/>
</dbReference>
<proteinExistence type="predicted"/>
<dbReference type="AlphaFoldDB" id="B6W0Z2"/>
<name>B6W0Z2_9BACT</name>
<reference evidence="1 2" key="1">
    <citation type="submission" date="2008-10" db="EMBL/GenBank/DDBJ databases">
        <title>Draft genome sequence of Bacteroides dorei (DSM 17855).</title>
        <authorList>
            <person name="Sudarsanam P."/>
            <person name="Ley R."/>
            <person name="Guruge J."/>
            <person name="Turnbaugh P.J."/>
            <person name="Mahowald M."/>
            <person name="Liep D."/>
            <person name="Gordon J."/>
        </authorList>
    </citation>
    <scope>NUCLEOTIDE SEQUENCE [LARGE SCALE GENOMIC DNA]</scope>
    <source>
        <strain evidence="1 2">DSM 17855</strain>
    </source>
</reference>
<evidence type="ECO:0000313" key="1">
    <source>
        <dbReference type="EMBL" id="EEB24338.1"/>
    </source>
</evidence>
<organism evidence="1 2">
    <name type="scientific">Phocaeicola dorei DSM 17855</name>
    <dbReference type="NCBI Taxonomy" id="483217"/>
    <lineage>
        <taxon>Bacteria</taxon>
        <taxon>Pseudomonadati</taxon>
        <taxon>Bacteroidota</taxon>
        <taxon>Bacteroidia</taxon>
        <taxon>Bacteroidales</taxon>
        <taxon>Bacteroidaceae</taxon>
        <taxon>Phocaeicola</taxon>
    </lineage>
</organism>
<dbReference type="HOGENOM" id="CLU_3149385_0_0_10"/>
<gene>
    <name evidence="1" type="ORF">BACDOR_03225</name>
</gene>